<evidence type="ECO:0000256" key="2">
    <source>
        <dbReference type="SAM" id="Phobius"/>
    </source>
</evidence>
<name>A0A840PZJ6_9PSEU</name>
<keyword evidence="2" id="KW-0812">Transmembrane</keyword>
<evidence type="ECO:0000256" key="1">
    <source>
        <dbReference type="SAM" id="MobiDB-lite"/>
    </source>
</evidence>
<proteinExistence type="predicted"/>
<sequence>MDLLVLMFVTGFAMATLIFWPLLSRANRRLAESGISDAAAAPIGKHALRSPATPKVVAREPSTDAQPALAKPETAPEAPRPVPVAPQQRSAEPVQIPVLPTDLFAKNFEAKFNRSRQRLARLRDEISKE</sequence>
<gene>
    <name evidence="3" type="ORF">BJ970_000694</name>
</gene>
<reference evidence="3 4" key="1">
    <citation type="submission" date="2020-08" db="EMBL/GenBank/DDBJ databases">
        <title>Sequencing the genomes of 1000 actinobacteria strains.</title>
        <authorList>
            <person name="Klenk H.-P."/>
        </authorList>
    </citation>
    <scope>NUCLEOTIDE SEQUENCE [LARGE SCALE GENOMIC DNA]</scope>
    <source>
        <strain evidence="3 4">DSM 45584</strain>
    </source>
</reference>
<keyword evidence="4" id="KW-1185">Reference proteome</keyword>
<feature type="transmembrane region" description="Helical" evidence="2">
    <location>
        <begin position="6"/>
        <end position="23"/>
    </location>
</feature>
<evidence type="ECO:0000313" key="3">
    <source>
        <dbReference type="EMBL" id="MBB5153160.1"/>
    </source>
</evidence>
<organism evidence="3 4">
    <name type="scientific">Saccharopolyspora phatthalungensis</name>
    <dbReference type="NCBI Taxonomy" id="664693"/>
    <lineage>
        <taxon>Bacteria</taxon>
        <taxon>Bacillati</taxon>
        <taxon>Actinomycetota</taxon>
        <taxon>Actinomycetes</taxon>
        <taxon>Pseudonocardiales</taxon>
        <taxon>Pseudonocardiaceae</taxon>
        <taxon>Saccharopolyspora</taxon>
    </lineage>
</organism>
<evidence type="ECO:0000313" key="4">
    <source>
        <dbReference type="Proteomes" id="UP000584374"/>
    </source>
</evidence>
<feature type="region of interest" description="Disordered" evidence="1">
    <location>
        <begin position="50"/>
        <end position="93"/>
    </location>
</feature>
<dbReference type="EMBL" id="JACHIW010000001">
    <property type="protein sequence ID" value="MBB5153160.1"/>
    <property type="molecule type" value="Genomic_DNA"/>
</dbReference>
<dbReference type="Proteomes" id="UP000584374">
    <property type="component" value="Unassembled WGS sequence"/>
</dbReference>
<dbReference type="AlphaFoldDB" id="A0A840PZJ6"/>
<comment type="caution">
    <text evidence="3">The sequence shown here is derived from an EMBL/GenBank/DDBJ whole genome shotgun (WGS) entry which is preliminary data.</text>
</comment>
<protein>
    <submittedName>
        <fullName evidence="3">Uncharacterized protein</fullName>
    </submittedName>
</protein>
<dbReference type="RefSeq" id="WP_184723575.1">
    <property type="nucleotide sequence ID" value="NZ_JACHIW010000001.1"/>
</dbReference>
<accession>A0A840PZJ6</accession>
<keyword evidence="2" id="KW-1133">Transmembrane helix</keyword>
<keyword evidence="2" id="KW-0472">Membrane</keyword>